<dbReference type="InterPro" id="IPR001343">
    <property type="entry name" value="Hemolysn_Ca-bd"/>
</dbReference>
<evidence type="ECO:0000313" key="2">
    <source>
        <dbReference type="EMBL" id="NBJ26332.1"/>
    </source>
</evidence>
<dbReference type="InterPro" id="IPR015919">
    <property type="entry name" value="Cadherin-like_sf"/>
</dbReference>
<reference evidence="2 3" key="1">
    <citation type="submission" date="2020-01" db="EMBL/GenBank/DDBJ databases">
        <title>Microvirga sp. nov., an arsenate reduction bacterium isolated from Tibet hotspring sediments.</title>
        <authorList>
            <person name="Yuan C.-G."/>
        </authorList>
    </citation>
    <scope>NUCLEOTIDE SEQUENCE [LARGE SCALE GENOMIC DNA]</scope>
    <source>
        <strain evidence="2 3">SYSU G3D203</strain>
    </source>
</reference>
<dbReference type="PROSITE" id="PS50268">
    <property type="entry name" value="CADHERIN_2"/>
    <property type="match status" value="1"/>
</dbReference>
<keyword evidence="3" id="KW-1185">Reference proteome</keyword>
<organism evidence="2 3">
    <name type="scientific">Microvirga arsenatis</name>
    <dbReference type="NCBI Taxonomy" id="2692265"/>
    <lineage>
        <taxon>Bacteria</taxon>
        <taxon>Pseudomonadati</taxon>
        <taxon>Pseudomonadota</taxon>
        <taxon>Alphaproteobacteria</taxon>
        <taxon>Hyphomicrobiales</taxon>
        <taxon>Methylobacteriaceae</taxon>
        <taxon>Microvirga</taxon>
    </lineage>
</organism>
<dbReference type="InterPro" id="IPR018511">
    <property type="entry name" value="Hemolysin-typ_Ca-bd_CS"/>
</dbReference>
<dbReference type="CDD" id="cd11304">
    <property type="entry name" value="Cadherin_repeat"/>
    <property type="match status" value="1"/>
</dbReference>
<evidence type="ECO:0000259" key="1">
    <source>
        <dbReference type="PROSITE" id="PS50268"/>
    </source>
</evidence>
<comment type="caution">
    <text evidence="2">The sequence shown here is derived from an EMBL/GenBank/DDBJ whole genome shotgun (WGS) entry which is preliminary data.</text>
</comment>
<feature type="domain" description="Cadherin" evidence="1">
    <location>
        <begin position="568"/>
        <end position="658"/>
    </location>
</feature>
<dbReference type="RefSeq" id="WP_161723162.1">
    <property type="nucleotide sequence ID" value="NZ_JAAAXI010000007.1"/>
</dbReference>
<dbReference type="Gene3D" id="2.150.10.10">
    <property type="entry name" value="Serralysin-like metalloprotease, C-terminal"/>
    <property type="match status" value="1"/>
</dbReference>
<sequence length="807" mass="85151">MLAKVFRFGAEQRVNTHTDGVQDASSITMLSNNNWIVTWTSENQDGDGYGIYQQQYYADGTPIGGEQRVNTTTAGSQADPSVTALVDGGWIVTWTSYSPDGSEAEIYQQRYRADGTARDGEVRVNTFTADQQAEPTVTALPFGGWVVTWTSRDQDGSGWGIYQQRYDSNGNPLLTTDERVNTTLQSDQSSPSITTLADGGWVVTWTSSNGSTTDIFQQRYNAGGGRVGGEQIVNTYAAGDQSLPEVVALTDGGWVVTWTSSEQDGSEYGVYQQRYNANGSPRGGEQKVNTTTVASQEKSSIAAMPDGGWVVTWTSGDQDGSGSGIYQQRYDSNGMPVGGEQRVNTTTQSDQYGSNVTSGVDGSWIVTWTSENQDGSGAGVYQRVYSYTTAFGEGQEYSIGSAANETFYVVNGGLETGDSLEAGGGIDTLRMLEGGTFDLTAPDVLTGIEIIQGSSGNDVIEANESTLAGVIAIRGGAGIDELRLQSGSYDFSALTLSGIEAITVSDAGPTSLVFDDKATALLTRAAAQNITLVLVEDVFTLAERQKLYDQGFREVTDVVGTHVLQRPDASLARNSVQENAGTGTVVGDFSVVDPNIEDGFTLDLVDSAGGRFAISGNRLVVANGAPIDHEAATSHTVVVRITDQGGLAVDKAFTVSVSNIPVETLMGSAGADRLTGGTSKDVLYGGLGKDTLTGGAGEDAFVFDTKPNARSNRDTISDFSVKDDAIWLDNAVFAKLGKAGSVDKPAALKSSLFATGSKAKDKDDHLIYDKAKGVLLYDADGSGKGKAVEIATLSKGLALKASDFFVI</sequence>
<evidence type="ECO:0000313" key="3">
    <source>
        <dbReference type="Proteomes" id="UP000818323"/>
    </source>
</evidence>
<proteinExistence type="predicted"/>
<dbReference type="PRINTS" id="PR00313">
    <property type="entry name" value="CABNDNGRPT"/>
</dbReference>
<gene>
    <name evidence="2" type="ORF">GR303_18485</name>
</gene>
<dbReference type="InterPro" id="IPR002126">
    <property type="entry name" value="Cadherin-like_dom"/>
</dbReference>
<dbReference type="Pfam" id="PF00353">
    <property type="entry name" value="HemolysinCabind"/>
    <property type="match status" value="2"/>
</dbReference>
<name>A0ABW9Z1C9_9HYPH</name>
<dbReference type="SUPFAM" id="SSF49313">
    <property type="entry name" value="Cadherin-like"/>
    <property type="match status" value="1"/>
</dbReference>
<accession>A0ABW9Z1C9</accession>
<dbReference type="PROSITE" id="PS00330">
    <property type="entry name" value="HEMOLYSIN_CALCIUM"/>
    <property type="match status" value="1"/>
</dbReference>
<dbReference type="Proteomes" id="UP000818323">
    <property type="component" value="Unassembled WGS sequence"/>
</dbReference>
<dbReference type="EMBL" id="JAAAXJ010000012">
    <property type="protein sequence ID" value="NBJ26332.1"/>
    <property type="molecule type" value="Genomic_DNA"/>
</dbReference>
<dbReference type="Gene3D" id="2.60.40.60">
    <property type="entry name" value="Cadherins"/>
    <property type="match status" value="1"/>
</dbReference>
<dbReference type="InterPro" id="IPR011049">
    <property type="entry name" value="Serralysin-like_metalloprot_C"/>
</dbReference>
<dbReference type="SUPFAM" id="SSF51120">
    <property type="entry name" value="beta-Roll"/>
    <property type="match status" value="1"/>
</dbReference>
<protein>
    <recommendedName>
        <fullName evidence="1">Cadherin domain-containing protein</fullName>
    </recommendedName>
</protein>